<dbReference type="VEuPathDB" id="MicrosporidiaDB:CWI39_0413p0010"/>
<organism evidence="1 2">
    <name type="scientific">Hamiltosporidium magnivora</name>
    <dbReference type="NCBI Taxonomy" id="148818"/>
    <lineage>
        <taxon>Eukaryota</taxon>
        <taxon>Fungi</taxon>
        <taxon>Fungi incertae sedis</taxon>
        <taxon>Microsporidia</taxon>
        <taxon>Dubosqiidae</taxon>
        <taxon>Hamiltosporidium</taxon>
    </lineage>
</organism>
<protein>
    <submittedName>
        <fullName evidence="1">Uncharacterized protein</fullName>
    </submittedName>
</protein>
<evidence type="ECO:0000313" key="1">
    <source>
        <dbReference type="EMBL" id="TBU05649.1"/>
    </source>
</evidence>
<dbReference type="AlphaFoldDB" id="A0A4Q9LCM2"/>
<dbReference type="VEuPathDB" id="MicrosporidiaDB:CWI36_0604p0040"/>
<dbReference type="Proteomes" id="UP000291404">
    <property type="component" value="Unassembled WGS sequence"/>
</dbReference>
<keyword evidence="2" id="KW-1185">Reference proteome</keyword>
<gene>
    <name evidence="1" type="ORF">CWI36_0604p0040</name>
</gene>
<sequence length="108" mass="12885">MLKMLVQEIIDKEYAEIRVDTRTKTDVKIRGNRPDIIILDKRQTKISLIEIRITSQDSLQIVETEKLKKYDLCANEEPKTNTNEEFELEEEQEVVEMVEKKYIKEKKL</sequence>
<proteinExistence type="predicted"/>
<dbReference type="EMBL" id="PITI01000604">
    <property type="protein sequence ID" value="TBU05649.1"/>
    <property type="molecule type" value="Genomic_DNA"/>
</dbReference>
<comment type="caution">
    <text evidence="1">The sequence shown here is derived from an EMBL/GenBank/DDBJ whole genome shotgun (WGS) entry which is preliminary data.</text>
</comment>
<evidence type="ECO:0000313" key="2">
    <source>
        <dbReference type="Proteomes" id="UP000291404"/>
    </source>
</evidence>
<reference evidence="1 2" key="1">
    <citation type="submission" date="2017-12" db="EMBL/GenBank/DDBJ databases">
        <authorList>
            <person name="Pombert J.-F."/>
            <person name="Haag K.L."/>
            <person name="Ebert D."/>
        </authorList>
    </citation>
    <scope>NUCLEOTIDE SEQUENCE [LARGE SCALE GENOMIC DNA]</scope>
    <source>
        <strain evidence="1">BE-OM-2</strain>
    </source>
</reference>
<accession>A0A4Q9LCM2</accession>
<name>A0A4Q9LCM2_9MICR</name>